<name>A0A5J6VI81_9VIRU</name>
<sequence>MFLYEYKGRPFVTSCSQSEISCFKDVSLIGKIRNTSFVKNALSHIPLESLFSLLAFEKTLNCNDINNNNHQKYWLTVTPTSTIITSDNLQDTPLPVTSVGICDDLIGFIEKHSHLHQNIDFCISISNLNMLLGASPARDTINTVGELLSNFIDEKTYPVKTASKSVGSENLFIAFSLYMCEKGYPIINRGAFLKALAEKNIIKKRIDKGYIIMGIALDKFKS</sequence>
<proteinExistence type="predicted"/>
<evidence type="ECO:0000313" key="1">
    <source>
        <dbReference type="EMBL" id="QFG73634.1"/>
    </source>
</evidence>
<reference evidence="1" key="1">
    <citation type="journal article" date="2019" name="Philos. Trans. R. Soc. Lond., B, Biol. Sci.">
        <title>Targeted metagenomic recovery of four divergent viruses reveals shared and distinctive characteristics of giant viruses of marine eukaryotes.</title>
        <authorList>
            <person name="Needham D.M."/>
            <person name="Poirier C."/>
            <person name="Hehenberger E."/>
            <person name="Jimenez V."/>
            <person name="Swalwell J.E."/>
            <person name="Santoro A.E."/>
            <person name="Worden A.Z."/>
        </authorList>
    </citation>
    <scope>NUCLEOTIDE SEQUENCE</scope>
    <source>
        <strain evidence="1">OPacV-662</strain>
    </source>
</reference>
<dbReference type="EMBL" id="MN448266">
    <property type="protein sequence ID" value="QFG73634.1"/>
    <property type="molecule type" value="Genomic_DNA"/>
</dbReference>
<organism evidence="1">
    <name type="scientific">Megaviridae environmental sample</name>
    <dbReference type="NCBI Taxonomy" id="1737588"/>
    <lineage>
        <taxon>Viruses</taxon>
        <taxon>Varidnaviria</taxon>
        <taxon>Bamfordvirae</taxon>
        <taxon>Nucleocytoviricota</taxon>
        <taxon>Megaviricetes</taxon>
        <taxon>Imitervirales</taxon>
        <taxon>Mimiviridae</taxon>
        <taxon>environmental samples</taxon>
    </lineage>
</organism>
<accession>A0A5J6VI81</accession>
<protein>
    <submittedName>
        <fullName evidence="1">Uncharacterized protein</fullName>
    </submittedName>
</protein>